<proteinExistence type="predicted"/>
<accession>A0ACB6Z6T8</accession>
<evidence type="ECO:0000313" key="1">
    <source>
        <dbReference type="EMBL" id="KAF9645328.1"/>
    </source>
</evidence>
<evidence type="ECO:0000313" key="2">
    <source>
        <dbReference type="Proteomes" id="UP000886501"/>
    </source>
</evidence>
<dbReference type="Proteomes" id="UP000886501">
    <property type="component" value="Unassembled WGS sequence"/>
</dbReference>
<reference evidence="1" key="2">
    <citation type="journal article" date="2020" name="Nat. Commun.">
        <title>Large-scale genome sequencing of mycorrhizal fungi provides insights into the early evolution of symbiotic traits.</title>
        <authorList>
            <person name="Miyauchi S."/>
            <person name="Kiss E."/>
            <person name="Kuo A."/>
            <person name="Drula E."/>
            <person name="Kohler A."/>
            <person name="Sanchez-Garcia M."/>
            <person name="Morin E."/>
            <person name="Andreopoulos B."/>
            <person name="Barry K.W."/>
            <person name="Bonito G."/>
            <person name="Buee M."/>
            <person name="Carver A."/>
            <person name="Chen C."/>
            <person name="Cichocki N."/>
            <person name="Clum A."/>
            <person name="Culley D."/>
            <person name="Crous P.W."/>
            <person name="Fauchery L."/>
            <person name="Girlanda M."/>
            <person name="Hayes R.D."/>
            <person name="Keri Z."/>
            <person name="LaButti K."/>
            <person name="Lipzen A."/>
            <person name="Lombard V."/>
            <person name="Magnuson J."/>
            <person name="Maillard F."/>
            <person name="Murat C."/>
            <person name="Nolan M."/>
            <person name="Ohm R.A."/>
            <person name="Pangilinan J."/>
            <person name="Pereira M.F."/>
            <person name="Perotto S."/>
            <person name="Peter M."/>
            <person name="Pfister S."/>
            <person name="Riley R."/>
            <person name="Sitrit Y."/>
            <person name="Stielow J.B."/>
            <person name="Szollosi G."/>
            <person name="Zifcakova L."/>
            <person name="Stursova M."/>
            <person name="Spatafora J.W."/>
            <person name="Tedersoo L."/>
            <person name="Vaario L.M."/>
            <person name="Yamada A."/>
            <person name="Yan M."/>
            <person name="Wang P."/>
            <person name="Xu J."/>
            <person name="Bruns T."/>
            <person name="Baldrian P."/>
            <person name="Vilgalys R."/>
            <person name="Dunand C."/>
            <person name="Henrissat B."/>
            <person name="Grigoriev I.V."/>
            <person name="Hibbett D."/>
            <person name="Nagy L.G."/>
            <person name="Martin F.M."/>
        </authorList>
    </citation>
    <scope>NUCLEOTIDE SEQUENCE</scope>
    <source>
        <strain evidence="1">P2</strain>
    </source>
</reference>
<organism evidence="1 2">
    <name type="scientific">Thelephora ganbajun</name>
    <name type="common">Ganba fungus</name>
    <dbReference type="NCBI Taxonomy" id="370292"/>
    <lineage>
        <taxon>Eukaryota</taxon>
        <taxon>Fungi</taxon>
        <taxon>Dikarya</taxon>
        <taxon>Basidiomycota</taxon>
        <taxon>Agaricomycotina</taxon>
        <taxon>Agaricomycetes</taxon>
        <taxon>Thelephorales</taxon>
        <taxon>Thelephoraceae</taxon>
        <taxon>Thelephora</taxon>
    </lineage>
</organism>
<name>A0ACB6Z6T8_THEGA</name>
<reference evidence="1" key="1">
    <citation type="submission" date="2019-10" db="EMBL/GenBank/DDBJ databases">
        <authorList>
            <consortium name="DOE Joint Genome Institute"/>
            <person name="Kuo A."/>
            <person name="Miyauchi S."/>
            <person name="Kiss E."/>
            <person name="Drula E."/>
            <person name="Kohler A."/>
            <person name="Sanchez-Garcia M."/>
            <person name="Andreopoulos B."/>
            <person name="Barry K.W."/>
            <person name="Bonito G."/>
            <person name="Buee M."/>
            <person name="Carver A."/>
            <person name="Chen C."/>
            <person name="Cichocki N."/>
            <person name="Clum A."/>
            <person name="Culley D."/>
            <person name="Crous P.W."/>
            <person name="Fauchery L."/>
            <person name="Girlanda M."/>
            <person name="Hayes R."/>
            <person name="Keri Z."/>
            <person name="Labutti K."/>
            <person name="Lipzen A."/>
            <person name="Lombard V."/>
            <person name="Magnuson J."/>
            <person name="Maillard F."/>
            <person name="Morin E."/>
            <person name="Murat C."/>
            <person name="Nolan M."/>
            <person name="Ohm R."/>
            <person name="Pangilinan J."/>
            <person name="Pereira M."/>
            <person name="Perotto S."/>
            <person name="Peter M."/>
            <person name="Riley R."/>
            <person name="Sitrit Y."/>
            <person name="Stielow B."/>
            <person name="Szollosi G."/>
            <person name="Zifcakova L."/>
            <person name="Stursova M."/>
            <person name="Spatafora J.W."/>
            <person name="Tedersoo L."/>
            <person name="Vaario L.-M."/>
            <person name="Yamada A."/>
            <person name="Yan M."/>
            <person name="Wang P."/>
            <person name="Xu J."/>
            <person name="Bruns T."/>
            <person name="Baldrian P."/>
            <person name="Vilgalys R."/>
            <person name="Henrissat B."/>
            <person name="Grigoriev I.V."/>
            <person name="Hibbett D."/>
            <person name="Nagy L.G."/>
            <person name="Martin F.M."/>
        </authorList>
    </citation>
    <scope>NUCLEOTIDE SEQUENCE</scope>
    <source>
        <strain evidence="1">P2</strain>
    </source>
</reference>
<sequence length="148" mass="16836">MAMCFSPFYHIAPASCISFVLPLTISIRSLPAQLRIRNPLFHCPHRTTAVPTVNDRCNRLGSIYRTSAVCSYHHFKTQPSRTSATITATIGENTFREESLLTRPFIIALAIYLPDRGHNPPHRLLILIFNLRCRPMINLSKRPVYAEC</sequence>
<gene>
    <name evidence="1" type="ORF">BDM02DRAFT_597606</name>
</gene>
<dbReference type="EMBL" id="MU118095">
    <property type="protein sequence ID" value="KAF9645328.1"/>
    <property type="molecule type" value="Genomic_DNA"/>
</dbReference>
<protein>
    <submittedName>
        <fullName evidence="1">Uncharacterized protein</fullName>
    </submittedName>
</protein>
<comment type="caution">
    <text evidence="1">The sequence shown here is derived from an EMBL/GenBank/DDBJ whole genome shotgun (WGS) entry which is preliminary data.</text>
</comment>
<keyword evidence="2" id="KW-1185">Reference proteome</keyword>